<keyword evidence="7" id="KW-1185">Reference proteome</keyword>
<proteinExistence type="predicted"/>
<feature type="coiled-coil region" evidence="1">
    <location>
        <begin position="377"/>
        <end position="404"/>
    </location>
</feature>
<accession>J3P9K2</accession>
<reference evidence="6" key="4">
    <citation type="journal article" date="2015" name="G3 (Bethesda)">
        <title>Genome sequences of three phytopathogenic species of the Magnaporthaceae family of fungi.</title>
        <authorList>
            <person name="Okagaki L.H."/>
            <person name="Nunes C.C."/>
            <person name="Sailsbery J."/>
            <person name="Clay B."/>
            <person name="Brown D."/>
            <person name="John T."/>
            <person name="Oh Y."/>
            <person name="Young N."/>
            <person name="Fitzgerald M."/>
            <person name="Haas B.J."/>
            <person name="Zeng Q."/>
            <person name="Young S."/>
            <person name="Adiconis X."/>
            <person name="Fan L."/>
            <person name="Levin J.Z."/>
            <person name="Mitchell T.K."/>
            <person name="Okubara P.A."/>
            <person name="Farman M.L."/>
            <person name="Kohn L.M."/>
            <person name="Birren B."/>
            <person name="Ma L.-J."/>
            <person name="Dean R.A."/>
        </authorList>
    </citation>
    <scope>NUCLEOTIDE SEQUENCE</scope>
    <source>
        <strain evidence="6">R3-111a-1</strain>
    </source>
</reference>
<dbReference type="HOGENOM" id="CLU_013398_1_0_1"/>
<reference evidence="5" key="2">
    <citation type="submission" date="2010-07" db="EMBL/GenBank/DDBJ databases">
        <authorList>
            <consortium name="The Broad Institute Genome Sequencing Platform"/>
            <consortium name="Broad Institute Genome Sequencing Center for Infectious Disease"/>
            <person name="Ma L.-J."/>
            <person name="Dead R."/>
            <person name="Young S."/>
            <person name="Zeng Q."/>
            <person name="Koehrsen M."/>
            <person name="Alvarado L."/>
            <person name="Berlin A."/>
            <person name="Chapman S.B."/>
            <person name="Chen Z."/>
            <person name="Freedman E."/>
            <person name="Gellesch M."/>
            <person name="Goldberg J."/>
            <person name="Griggs A."/>
            <person name="Gujja S."/>
            <person name="Heilman E.R."/>
            <person name="Heiman D."/>
            <person name="Hepburn T."/>
            <person name="Howarth C."/>
            <person name="Jen D."/>
            <person name="Larson L."/>
            <person name="Mehta T."/>
            <person name="Neiman D."/>
            <person name="Pearson M."/>
            <person name="Roberts A."/>
            <person name="Saif S."/>
            <person name="Shea T."/>
            <person name="Shenoy N."/>
            <person name="Sisk P."/>
            <person name="Stolte C."/>
            <person name="Sykes S."/>
            <person name="Walk T."/>
            <person name="White J."/>
            <person name="Yandava C."/>
            <person name="Haas B."/>
            <person name="Nusbaum C."/>
            <person name="Birren B."/>
        </authorList>
    </citation>
    <scope>NUCLEOTIDE SEQUENCE</scope>
    <source>
        <strain evidence="5">R3-111a-1</strain>
    </source>
</reference>
<dbReference type="STRING" id="644352.J3P9K2"/>
<feature type="domain" description="SWI/SNF and RSC complexes subunit Ssr4 N-terminal" evidence="3">
    <location>
        <begin position="6"/>
        <end position="220"/>
    </location>
</feature>
<dbReference type="Pfam" id="PF20497">
    <property type="entry name" value="SWI-SNF_Ssr4_C"/>
    <property type="match status" value="1"/>
</dbReference>
<feature type="compositionally biased region" description="Polar residues" evidence="2">
    <location>
        <begin position="510"/>
        <end position="524"/>
    </location>
</feature>
<reference evidence="5" key="3">
    <citation type="submission" date="2010-09" db="EMBL/GenBank/DDBJ databases">
        <title>Annotation of Gaeumannomyces graminis var. tritici R3-111a-1.</title>
        <authorList>
            <consortium name="The Broad Institute Genome Sequencing Platform"/>
            <person name="Ma L.-J."/>
            <person name="Dead R."/>
            <person name="Young S.K."/>
            <person name="Zeng Q."/>
            <person name="Gargeya S."/>
            <person name="Fitzgerald M."/>
            <person name="Haas B."/>
            <person name="Abouelleil A."/>
            <person name="Alvarado L."/>
            <person name="Arachchi H.M."/>
            <person name="Berlin A."/>
            <person name="Brown A."/>
            <person name="Chapman S.B."/>
            <person name="Chen Z."/>
            <person name="Dunbar C."/>
            <person name="Freedman E."/>
            <person name="Gearin G."/>
            <person name="Gellesch M."/>
            <person name="Goldberg J."/>
            <person name="Griggs A."/>
            <person name="Gujja S."/>
            <person name="Heiman D."/>
            <person name="Howarth C."/>
            <person name="Larson L."/>
            <person name="Lui A."/>
            <person name="MacDonald P.J.P."/>
            <person name="Mehta T."/>
            <person name="Montmayeur A."/>
            <person name="Murphy C."/>
            <person name="Neiman D."/>
            <person name="Pearson M."/>
            <person name="Priest M."/>
            <person name="Roberts A."/>
            <person name="Saif S."/>
            <person name="Shea T."/>
            <person name="Shenoy N."/>
            <person name="Sisk P."/>
            <person name="Stolte C."/>
            <person name="Sykes S."/>
            <person name="Yandava C."/>
            <person name="Wortman J."/>
            <person name="Nusbaum C."/>
            <person name="Birren B."/>
        </authorList>
    </citation>
    <scope>NUCLEOTIDE SEQUENCE</scope>
    <source>
        <strain evidence="5">R3-111a-1</strain>
    </source>
</reference>
<evidence type="ECO:0000256" key="1">
    <source>
        <dbReference type="SAM" id="Coils"/>
    </source>
</evidence>
<feature type="region of interest" description="Disordered" evidence="2">
    <location>
        <begin position="417"/>
        <end position="451"/>
    </location>
</feature>
<dbReference type="RefSeq" id="XP_009226312.1">
    <property type="nucleotide sequence ID" value="XM_009228048.1"/>
</dbReference>
<dbReference type="InterPro" id="IPR046464">
    <property type="entry name" value="SWI-SNF_Ssr4_C"/>
</dbReference>
<feature type="region of interest" description="Disordered" evidence="2">
    <location>
        <begin position="506"/>
        <end position="525"/>
    </location>
</feature>
<name>J3P9K2_GAET3</name>
<dbReference type="eggNOG" id="ENOG502S04K">
    <property type="taxonomic scope" value="Eukaryota"/>
</dbReference>
<keyword evidence="1" id="KW-0175">Coiled coil</keyword>
<dbReference type="EnsemblFungi" id="EJT73338">
    <property type="protein sequence ID" value="EJT73338"/>
    <property type="gene ID" value="GGTG_10182"/>
</dbReference>
<dbReference type="OrthoDB" id="5321006at2759"/>
<reference evidence="6" key="5">
    <citation type="submission" date="2018-04" db="UniProtKB">
        <authorList>
            <consortium name="EnsemblFungi"/>
        </authorList>
    </citation>
    <scope>IDENTIFICATION</scope>
    <source>
        <strain evidence="6">R3-111a-1</strain>
    </source>
</reference>
<feature type="region of interest" description="Disordered" evidence="2">
    <location>
        <begin position="208"/>
        <end position="295"/>
    </location>
</feature>
<dbReference type="EMBL" id="GL385399">
    <property type="protein sequence ID" value="EJT73338.1"/>
    <property type="molecule type" value="Genomic_DNA"/>
</dbReference>
<evidence type="ECO:0008006" key="8">
    <source>
        <dbReference type="Google" id="ProtNLM"/>
    </source>
</evidence>
<dbReference type="Pfam" id="PF08549">
    <property type="entry name" value="SWI-SNF_Ssr4_N"/>
    <property type="match status" value="1"/>
</dbReference>
<evidence type="ECO:0000313" key="7">
    <source>
        <dbReference type="Proteomes" id="UP000006039"/>
    </source>
</evidence>
<evidence type="ECO:0000259" key="3">
    <source>
        <dbReference type="Pfam" id="PF08549"/>
    </source>
</evidence>
<organism evidence="5">
    <name type="scientific">Gaeumannomyces tritici (strain R3-111a-1)</name>
    <name type="common">Wheat and barley take-all root rot fungus</name>
    <name type="synonym">Gaeumannomyces graminis var. tritici</name>
    <dbReference type="NCBI Taxonomy" id="644352"/>
    <lineage>
        <taxon>Eukaryota</taxon>
        <taxon>Fungi</taxon>
        <taxon>Dikarya</taxon>
        <taxon>Ascomycota</taxon>
        <taxon>Pezizomycotina</taxon>
        <taxon>Sordariomycetes</taxon>
        <taxon>Sordariomycetidae</taxon>
        <taxon>Magnaporthales</taxon>
        <taxon>Magnaporthaceae</taxon>
        <taxon>Gaeumannomyces</taxon>
    </lineage>
</organism>
<dbReference type="VEuPathDB" id="FungiDB:GGTG_10182"/>
<reference evidence="7" key="1">
    <citation type="submission" date="2010-07" db="EMBL/GenBank/DDBJ databases">
        <title>The genome sequence of Gaeumannomyces graminis var. tritici strain R3-111a-1.</title>
        <authorList>
            <consortium name="The Broad Institute Genome Sequencing Platform"/>
            <person name="Ma L.-J."/>
            <person name="Dead R."/>
            <person name="Young S."/>
            <person name="Zeng Q."/>
            <person name="Koehrsen M."/>
            <person name="Alvarado L."/>
            <person name="Berlin A."/>
            <person name="Chapman S.B."/>
            <person name="Chen Z."/>
            <person name="Freedman E."/>
            <person name="Gellesch M."/>
            <person name="Goldberg J."/>
            <person name="Griggs A."/>
            <person name="Gujja S."/>
            <person name="Heilman E.R."/>
            <person name="Heiman D."/>
            <person name="Hepburn T."/>
            <person name="Howarth C."/>
            <person name="Jen D."/>
            <person name="Larson L."/>
            <person name="Mehta T."/>
            <person name="Neiman D."/>
            <person name="Pearson M."/>
            <person name="Roberts A."/>
            <person name="Saif S."/>
            <person name="Shea T."/>
            <person name="Shenoy N."/>
            <person name="Sisk P."/>
            <person name="Stolte C."/>
            <person name="Sykes S."/>
            <person name="Walk T."/>
            <person name="White J."/>
            <person name="Yandava C."/>
            <person name="Haas B."/>
            <person name="Nusbaum C."/>
            <person name="Birren B."/>
        </authorList>
    </citation>
    <scope>NUCLEOTIDE SEQUENCE [LARGE SCALE GENOMIC DNA]</scope>
    <source>
        <strain evidence="7">R3-111a-1</strain>
    </source>
</reference>
<dbReference type="GO" id="GO:0006338">
    <property type="term" value="P:chromatin remodeling"/>
    <property type="evidence" value="ECO:0007669"/>
    <property type="project" value="InterPro"/>
</dbReference>
<evidence type="ECO:0000259" key="4">
    <source>
        <dbReference type="Pfam" id="PF20497"/>
    </source>
</evidence>
<feature type="region of interest" description="Disordered" evidence="2">
    <location>
        <begin position="747"/>
        <end position="772"/>
    </location>
</feature>
<feature type="compositionally biased region" description="Gly residues" evidence="2">
    <location>
        <begin position="757"/>
        <end position="772"/>
    </location>
</feature>
<evidence type="ECO:0000256" key="2">
    <source>
        <dbReference type="SAM" id="MobiDB-lite"/>
    </source>
</evidence>
<sequence>MDPPPPSQGVHDQLLPHVHLISTHRYPSLQRIEPQRVTEWLLAAPRISRDVAPFSWTYLDTPPDGFVFCAWQPLQRLNTEFASDGYIWSGPEMAYCHDLGNGLMLETYHQKAGFKPMAEPYTMHSRRRYRLVLGKTPNPNMPPHQIDPSLFIVHYGPSEPQDHIPANAIQVDPRTHSILNFRMQLQRAGQIVRKSFMLNDRANYPQIPLPRMFPDPHSVQRPPVPQNVAYPPGPPSKRGARSHAAQQQQQQQQHQQQHQQQQHQHAQQQHAMGGPGASLLEFEDDEDTSRGDMFDHVTPRDVSVARYTQNHEWMEEVFASPYRMSQIELPDLGLGLKGELASVTQGVFEAQGEKAEKEVPKKAYVGRLDKDLADEFRKRVDERIEATQAEMKRMEAEHAKTLAEIEKGRLFTRAERELRGPSDNSSEFWRLEGRLDGTEDGGRAGGRRKDPDEVAATVETTVGRKPVEVQDVLRVQAGGYQEPVVEPPRVEPASQPLLDPLLADPATASSMSRHPSHAGSQNSGIMVGDSDIDMGGTAAGLLDQMHTGFPSSTSTPVNNFPTPQPQLQAGHSNAGTPQAGAQVPSPHPPPPGQQHQQHPVSASHDVDMANSATGEAAGKEATPLTAPDQGTGSGDWVVIPKTTGAEMPLGAGTVAAHASPAVPGATAGGDVGAGMEPQAKPPMAGNMQGLGASKPGSAMGTPDNFSSLGDIVEGGGDALASFGGTPGVGDDLDLNMDMEDSAFGDAFHGVSESRTGDGVGGDGTPSGVEGGL</sequence>
<protein>
    <recommendedName>
        <fullName evidence="8">DUF1750-domain-containing protein</fullName>
    </recommendedName>
</protein>
<gene>
    <name evidence="6" type="primary">20350640</name>
    <name evidence="5" type="ORF">GGTG_10182</name>
</gene>
<feature type="compositionally biased region" description="Basic and acidic residues" evidence="2">
    <location>
        <begin position="429"/>
        <end position="451"/>
    </location>
</feature>
<feature type="domain" description="SWI/SNF and RSC complexes subunit Ssr4 C-terminal" evidence="4">
    <location>
        <begin position="282"/>
        <end position="754"/>
    </location>
</feature>
<dbReference type="InterPro" id="IPR013859">
    <property type="entry name" value="Ssr4_N"/>
</dbReference>
<dbReference type="Proteomes" id="UP000006039">
    <property type="component" value="Unassembled WGS sequence"/>
</dbReference>
<dbReference type="GeneID" id="20350640"/>
<dbReference type="AlphaFoldDB" id="J3P9K2"/>
<evidence type="ECO:0000313" key="5">
    <source>
        <dbReference type="EMBL" id="EJT73338.1"/>
    </source>
</evidence>
<feature type="region of interest" description="Disordered" evidence="2">
    <location>
        <begin position="542"/>
        <end position="639"/>
    </location>
</feature>
<feature type="compositionally biased region" description="Low complexity" evidence="2">
    <location>
        <begin position="243"/>
        <end position="271"/>
    </location>
</feature>
<evidence type="ECO:0000313" key="6">
    <source>
        <dbReference type="EnsemblFungi" id="EJT73338"/>
    </source>
</evidence>
<feature type="compositionally biased region" description="Polar residues" evidence="2">
    <location>
        <begin position="549"/>
        <end position="576"/>
    </location>
</feature>